<dbReference type="Pfam" id="PF00717">
    <property type="entry name" value="Peptidase_S24"/>
    <property type="match status" value="1"/>
</dbReference>
<dbReference type="RefSeq" id="WP_011720199.1">
    <property type="nucleotide sequence ID" value="NC_008578.1"/>
</dbReference>
<dbReference type="InterPro" id="IPR039418">
    <property type="entry name" value="LexA-like"/>
</dbReference>
<dbReference type="HOGENOM" id="CLU_1425189_0_0_11"/>
<dbReference type="EMBL" id="CP000481">
    <property type="protein sequence ID" value="ABK53136.1"/>
    <property type="molecule type" value="Genomic_DNA"/>
</dbReference>
<proteinExistence type="predicted"/>
<accession>A0LUM6</accession>
<name>A0LUM6_ACIC1</name>
<dbReference type="InterPro" id="IPR036286">
    <property type="entry name" value="LexA/Signal_pep-like_sf"/>
</dbReference>
<dbReference type="Gene3D" id="2.10.109.10">
    <property type="entry name" value="Umud Fragment, subunit A"/>
    <property type="match status" value="1"/>
</dbReference>
<dbReference type="InterPro" id="IPR015927">
    <property type="entry name" value="Peptidase_S24_S26A/B/C"/>
</dbReference>
<evidence type="ECO:0000313" key="3">
    <source>
        <dbReference type="EMBL" id="ABK53136.1"/>
    </source>
</evidence>
<dbReference type="InParanoid" id="A0LUM6"/>
<dbReference type="eggNOG" id="COG2932">
    <property type="taxonomic scope" value="Bacteria"/>
</dbReference>
<dbReference type="OrthoDB" id="9787787at2"/>
<feature type="region of interest" description="Disordered" evidence="1">
    <location>
        <begin position="1"/>
        <end position="36"/>
    </location>
</feature>
<evidence type="ECO:0000313" key="4">
    <source>
        <dbReference type="Proteomes" id="UP000008221"/>
    </source>
</evidence>
<gene>
    <name evidence="3" type="ordered locus">Acel_1364</name>
</gene>
<organism evidence="3 4">
    <name type="scientific">Acidothermus cellulolyticus (strain ATCC 43068 / DSM 8971 / 11B)</name>
    <dbReference type="NCBI Taxonomy" id="351607"/>
    <lineage>
        <taxon>Bacteria</taxon>
        <taxon>Bacillati</taxon>
        <taxon>Actinomycetota</taxon>
        <taxon>Actinomycetes</taxon>
        <taxon>Acidothermales</taxon>
        <taxon>Acidothermaceae</taxon>
        <taxon>Acidothermus</taxon>
    </lineage>
</organism>
<dbReference type="SUPFAM" id="SSF51306">
    <property type="entry name" value="LexA/Signal peptidase"/>
    <property type="match status" value="1"/>
</dbReference>
<keyword evidence="4" id="KW-1185">Reference proteome</keyword>
<protein>
    <submittedName>
        <fullName evidence="3">Putative phage repressor</fullName>
    </submittedName>
</protein>
<evidence type="ECO:0000259" key="2">
    <source>
        <dbReference type="Pfam" id="PF00717"/>
    </source>
</evidence>
<dbReference type="AlphaFoldDB" id="A0LUM6"/>
<evidence type="ECO:0000256" key="1">
    <source>
        <dbReference type="SAM" id="MobiDB-lite"/>
    </source>
</evidence>
<dbReference type="KEGG" id="ace:Acel_1364"/>
<dbReference type="CDD" id="cd06529">
    <property type="entry name" value="S24_LexA-like"/>
    <property type="match status" value="1"/>
</dbReference>
<feature type="compositionally biased region" description="Low complexity" evidence="1">
    <location>
        <begin position="7"/>
        <end position="19"/>
    </location>
</feature>
<dbReference type="Proteomes" id="UP000008221">
    <property type="component" value="Chromosome"/>
</dbReference>
<feature type="domain" description="Peptidase S24/S26A/S26B/S26C" evidence="2">
    <location>
        <begin position="79"/>
        <end position="180"/>
    </location>
</feature>
<sequence>MPTTEGPPSVVQPVVPAAPRTEPFAPTPELKVLPAPPPGQRFRPYVPIYDLAAAAGGFSGTQIPEPLGWAKAPRYRAVDPFMFIARVVGRSMEPLIPDGAWCLFRRAQPGSRNNKIVLVQCRDFTDPETGGSYTVKRYRSEKARTWDGSWRHTVIRLEPINPEFPPIVFRSGADIHVVAELLQVLTPEDY</sequence>
<reference evidence="3 4" key="1">
    <citation type="journal article" date="2009" name="Genome Res.">
        <title>Complete genome of the cellulolytic thermophile Acidothermus cellulolyticus 11B provides insights into its ecophysiological and evolutionary adaptations.</title>
        <authorList>
            <person name="Barabote R.D."/>
            <person name="Xie G."/>
            <person name="Leu D.H."/>
            <person name="Normand P."/>
            <person name="Necsulea A."/>
            <person name="Daubin V."/>
            <person name="Medigue C."/>
            <person name="Adney W.S."/>
            <person name="Xu X.C."/>
            <person name="Lapidus A."/>
            <person name="Parales R.E."/>
            <person name="Detter C."/>
            <person name="Pujic P."/>
            <person name="Bruce D."/>
            <person name="Lavire C."/>
            <person name="Challacombe J.F."/>
            <person name="Brettin T.S."/>
            <person name="Berry A.M."/>
        </authorList>
    </citation>
    <scope>NUCLEOTIDE SEQUENCE [LARGE SCALE GENOMIC DNA]</scope>
    <source>
        <strain evidence="4">ATCC 43068 / DSM 8971 / 11B</strain>
    </source>
</reference>